<organism evidence="13 14">
    <name type="scientific">Cystobacter fuscus</name>
    <dbReference type="NCBI Taxonomy" id="43"/>
    <lineage>
        <taxon>Bacteria</taxon>
        <taxon>Pseudomonadati</taxon>
        <taxon>Myxococcota</taxon>
        <taxon>Myxococcia</taxon>
        <taxon>Myxococcales</taxon>
        <taxon>Cystobacterineae</taxon>
        <taxon>Archangiaceae</taxon>
        <taxon>Cystobacter</taxon>
    </lineage>
</organism>
<feature type="repeat" description="TPR" evidence="10">
    <location>
        <begin position="108"/>
        <end position="141"/>
    </location>
</feature>
<evidence type="ECO:0000256" key="2">
    <source>
        <dbReference type="ARBA" id="ARBA00009622"/>
    </source>
</evidence>
<keyword evidence="3" id="KW-0963">Cytoplasm</keyword>
<feature type="domain" description="CHAT" evidence="12">
    <location>
        <begin position="909"/>
        <end position="1247"/>
    </location>
</feature>
<dbReference type="InterPro" id="IPR019734">
    <property type="entry name" value="TPR_rpt"/>
</dbReference>
<evidence type="ECO:0000256" key="3">
    <source>
        <dbReference type="ARBA" id="ARBA00022490"/>
    </source>
</evidence>
<dbReference type="PANTHER" id="PTHR45783:SF3">
    <property type="entry name" value="KINESIN LIGHT CHAIN"/>
    <property type="match status" value="1"/>
</dbReference>
<dbReference type="PANTHER" id="PTHR45783">
    <property type="entry name" value="KINESIN LIGHT CHAIN"/>
    <property type="match status" value="1"/>
</dbReference>
<dbReference type="EMBL" id="CP022098">
    <property type="protein sequence ID" value="ATB39480.1"/>
    <property type="molecule type" value="Genomic_DNA"/>
</dbReference>
<evidence type="ECO:0000256" key="7">
    <source>
        <dbReference type="ARBA" id="ARBA00023054"/>
    </source>
</evidence>
<dbReference type="InterPro" id="IPR011990">
    <property type="entry name" value="TPR-like_helical_dom_sf"/>
</dbReference>
<proteinExistence type="inferred from homology"/>
<accession>A0A250J7G6</accession>
<feature type="repeat" description="TPR" evidence="10">
    <location>
        <begin position="66"/>
        <end position="99"/>
    </location>
</feature>
<comment type="subcellular location">
    <subcellularLocation>
        <location evidence="1">Cytoplasm</location>
        <location evidence="1">Cytoskeleton</location>
    </subcellularLocation>
</comment>
<dbReference type="Proteomes" id="UP000217257">
    <property type="component" value="Chromosome"/>
</dbReference>
<dbReference type="Gene3D" id="1.25.40.10">
    <property type="entry name" value="Tetratricopeptide repeat domain"/>
    <property type="match status" value="4"/>
</dbReference>
<evidence type="ECO:0000313" key="13">
    <source>
        <dbReference type="EMBL" id="ATB39480.1"/>
    </source>
</evidence>
<feature type="repeat" description="TPR" evidence="10">
    <location>
        <begin position="192"/>
        <end position="225"/>
    </location>
</feature>
<keyword evidence="8" id="KW-0505">Motor protein</keyword>
<dbReference type="GO" id="GO:0019894">
    <property type="term" value="F:kinesin binding"/>
    <property type="evidence" value="ECO:0007669"/>
    <property type="project" value="TreeGrafter"/>
</dbReference>
<dbReference type="PROSITE" id="PS50005">
    <property type="entry name" value="TPR"/>
    <property type="match status" value="9"/>
</dbReference>
<keyword evidence="6 10" id="KW-0802">TPR repeat</keyword>
<feature type="repeat" description="TPR" evidence="10">
    <location>
        <begin position="570"/>
        <end position="603"/>
    </location>
</feature>
<gene>
    <name evidence="13" type="ORF">CYFUS_004924</name>
</gene>
<name>A0A250J7G6_9BACT</name>
<evidence type="ECO:0000256" key="11">
    <source>
        <dbReference type="SAM" id="MobiDB-lite"/>
    </source>
</evidence>
<dbReference type="InterPro" id="IPR002151">
    <property type="entry name" value="Kinesin_light"/>
</dbReference>
<evidence type="ECO:0000256" key="6">
    <source>
        <dbReference type="ARBA" id="ARBA00022803"/>
    </source>
</evidence>
<comment type="similarity">
    <text evidence="2">Belongs to the kinesin light chain family.</text>
</comment>
<dbReference type="GO" id="GO:0005874">
    <property type="term" value="C:microtubule"/>
    <property type="evidence" value="ECO:0007669"/>
    <property type="project" value="UniProtKB-KW"/>
</dbReference>
<dbReference type="PRINTS" id="PR00381">
    <property type="entry name" value="KINESINLIGHT"/>
</dbReference>
<dbReference type="Pfam" id="PF13176">
    <property type="entry name" value="TPR_7"/>
    <property type="match status" value="1"/>
</dbReference>
<dbReference type="SMART" id="SM00028">
    <property type="entry name" value="TPR"/>
    <property type="match status" value="14"/>
</dbReference>
<feature type="repeat" description="TPR" evidence="10">
    <location>
        <begin position="402"/>
        <end position="435"/>
    </location>
</feature>
<feature type="repeat" description="TPR" evidence="10">
    <location>
        <begin position="150"/>
        <end position="183"/>
    </location>
</feature>
<feature type="repeat" description="TPR" evidence="10">
    <location>
        <begin position="528"/>
        <end position="561"/>
    </location>
</feature>
<reference evidence="13 14" key="1">
    <citation type="submission" date="2017-06" db="EMBL/GenBank/DDBJ databases">
        <title>Sequencing and comparative analysis of myxobacterial genomes.</title>
        <authorList>
            <person name="Rupp O."/>
            <person name="Goesmann A."/>
            <person name="Sogaard-Andersen L."/>
        </authorList>
    </citation>
    <scope>NUCLEOTIDE SEQUENCE [LARGE SCALE GENOMIC DNA]</scope>
    <source>
        <strain evidence="13 14">DSM 52655</strain>
    </source>
</reference>
<sequence length="1256" mass="136745">MYVTWQFQGEEMGQKKPDARLVEARANVDAATKLKNAGRYLEARIRIEHALALQEAALGERHPDVATSLNNLALLYREQGLYDRAEPLYLRALALHEAALGERHPNVATLLNNLAILYQAQGLYDRAEPLYLRALSLREAALGESHPDVAQTLHNLASLYREQGLYDRAEPLFLRALALREAALGERHPDFAQTLNSLASLYLAQGLYDRAEPLYLRALAIREAALGKRHPDIAQTLNNLALLYHEQGLYGRAEPLCHRALTLQEAALGGSHPDIAQTLNNLALLYDKQGLYGRAEPLYLRALAIREAALGKRHPGVAQTLNNLAGLYRAQGLYDRAEPLCHRALTLQEATLGGSHPDIATSLHNLALLYHEQGLYGRAEPLCHRALTLQEAALGGSHPDVATSLNNLAGLYYEQGLYDRAEPLYLRALSLREAALGERHPKVATSLNNLAALYYEQGLYDRAEPLYLRALALQKAALGERHPDVAQTLNNLALLYHKQGLYDRAEPLYLRALALREAALGERHPGVAQTLNNLALLYRAQGLYDRAEPLYLRALALREAALGERHPGVATSLHNLASLYHKQGLYDRAEPLYLRALALREAALGERHPGVATSLHNLAQLRQAQHRLADALPLYTRAFSISEQRLRQEALGFSESRLSSFLQYVRASAEMLYSLLRAYLEDARVQRLALGAVLLLKGRSVEETAHISRTLYLGLGAEDRDTFERLRGLRTQLATLSLVGPGSLPPKDYPLRLKALADEGDSLEADLAKRSAPLRALTALPLPAEIVDRVAASLPKDGALVEFIAYRNSPLVPKPGTPPASTPEQLRDLDHAALPSRDALAYRDISAPEFQPPPGTPPANTPNQLRYLALVLFPDASTQAVDLGPAAPIDRAVSRLRDALAHRDSSFLAPAQQLHQLAFQPLMPLLGSTRRLLLSPDGQLGLVPFSALHDGHDFLLDTFDFLYLTSGRELLPRPQGVAPCSSVFVLADPDFTASPPAAPSSGGPTPTRVEPPTSLEGFFSTVRANLASSVWPPLPGTRQEALAIQRLLPQAQLFLGSEATKERLLRLPTPGILHLATHGFFLEDSSAAPPPASPAVGQVEAPGPMHSSPGPLLRSGLALAGARAPAPDASSSSTHHAALVTALEMAGLNLWGTQLVVLSACDTGRGDVHLGQGIQGLRRALVVAGAETVVMSLWKVNDDSTRLLMETYYLHLMAGQGRASALRETMRSLRASHPHPNDWAPFIVLGSDAPLVAISP</sequence>
<feature type="region of interest" description="Disordered" evidence="11">
    <location>
        <begin position="1086"/>
        <end position="1110"/>
    </location>
</feature>
<evidence type="ECO:0000256" key="1">
    <source>
        <dbReference type="ARBA" id="ARBA00004245"/>
    </source>
</evidence>
<evidence type="ECO:0000256" key="5">
    <source>
        <dbReference type="ARBA" id="ARBA00022737"/>
    </source>
</evidence>
<protein>
    <recommendedName>
        <fullName evidence="12">CHAT domain-containing protein</fullName>
    </recommendedName>
</protein>
<feature type="repeat" description="TPR" evidence="10">
    <location>
        <begin position="444"/>
        <end position="477"/>
    </location>
</feature>
<keyword evidence="7" id="KW-0175">Coiled coil</keyword>
<dbReference type="AlphaFoldDB" id="A0A250J7G6"/>
<dbReference type="InterPro" id="IPR024983">
    <property type="entry name" value="CHAT_dom"/>
</dbReference>
<evidence type="ECO:0000313" key="14">
    <source>
        <dbReference type="Proteomes" id="UP000217257"/>
    </source>
</evidence>
<evidence type="ECO:0000256" key="8">
    <source>
        <dbReference type="ARBA" id="ARBA00023175"/>
    </source>
</evidence>
<dbReference type="KEGG" id="cfus:CYFUS_004924"/>
<dbReference type="GO" id="GO:0005737">
    <property type="term" value="C:cytoplasm"/>
    <property type="evidence" value="ECO:0007669"/>
    <property type="project" value="TreeGrafter"/>
</dbReference>
<keyword evidence="4" id="KW-0493">Microtubule</keyword>
<dbReference type="Pfam" id="PF13424">
    <property type="entry name" value="TPR_12"/>
    <property type="match status" value="7"/>
</dbReference>
<feature type="repeat" description="TPR" evidence="10">
    <location>
        <begin position="486"/>
        <end position="519"/>
    </location>
</feature>
<evidence type="ECO:0000259" key="12">
    <source>
        <dbReference type="Pfam" id="PF12770"/>
    </source>
</evidence>
<dbReference type="Pfam" id="PF12770">
    <property type="entry name" value="CHAT"/>
    <property type="match status" value="1"/>
</dbReference>
<evidence type="ECO:0000256" key="4">
    <source>
        <dbReference type="ARBA" id="ARBA00022701"/>
    </source>
</evidence>
<dbReference type="SUPFAM" id="SSF48452">
    <property type="entry name" value="TPR-like"/>
    <property type="match status" value="4"/>
</dbReference>
<evidence type="ECO:0000256" key="9">
    <source>
        <dbReference type="ARBA" id="ARBA00023212"/>
    </source>
</evidence>
<dbReference type="GO" id="GO:0007018">
    <property type="term" value="P:microtubule-based movement"/>
    <property type="evidence" value="ECO:0007669"/>
    <property type="project" value="TreeGrafter"/>
</dbReference>
<keyword evidence="9" id="KW-0206">Cytoskeleton</keyword>
<keyword evidence="5" id="KW-0677">Repeat</keyword>
<evidence type="ECO:0000256" key="10">
    <source>
        <dbReference type="PROSITE-ProRule" id="PRU00339"/>
    </source>
</evidence>
<dbReference type="GO" id="GO:0005871">
    <property type="term" value="C:kinesin complex"/>
    <property type="evidence" value="ECO:0007669"/>
    <property type="project" value="InterPro"/>
</dbReference>